<evidence type="ECO:0000256" key="8">
    <source>
        <dbReference type="PROSITE-ProRule" id="PRU00276"/>
    </source>
</evidence>
<evidence type="ECO:0000256" key="11">
    <source>
        <dbReference type="SAM" id="SignalP"/>
    </source>
</evidence>
<feature type="domain" description="EGF-like" evidence="12">
    <location>
        <begin position="633"/>
        <end position="666"/>
    </location>
</feature>
<evidence type="ECO:0000256" key="10">
    <source>
        <dbReference type="SAM" id="Phobius"/>
    </source>
</evidence>
<dbReference type="SMART" id="SM00608">
    <property type="entry name" value="ACR"/>
    <property type="match status" value="1"/>
</dbReference>
<dbReference type="PANTHER" id="PTHR11905">
    <property type="entry name" value="ADAM A DISINTEGRIN AND METALLOPROTEASE DOMAIN"/>
    <property type="match status" value="1"/>
</dbReference>
<evidence type="ECO:0000313" key="15">
    <source>
        <dbReference type="Ensembl" id="ENSDCDP00010039339.1"/>
    </source>
</evidence>
<keyword evidence="8" id="KW-0862">Zinc</keyword>
<feature type="domain" description="Peptidase M12B" evidence="14">
    <location>
        <begin position="205"/>
        <end position="399"/>
    </location>
</feature>
<comment type="caution">
    <text evidence="7">Lacks conserved residue(s) required for the propagation of feature annotation.</text>
</comment>
<keyword evidence="3 10" id="KW-1133">Transmembrane helix</keyword>
<dbReference type="Pfam" id="PF01421">
    <property type="entry name" value="Reprolysin"/>
    <property type="match status" value="1"/>
</dbReference>
<evidence type="ECO:0000259" key="14">
    <source>
        <dbReference type="PROSITE" id="PS50215"/>
    </source>
</evidence>
<evidence type="ECO:0000256" key="7">
    <source>
        <dbReference type="PROSITE-ProRule" id="PRU00076"/>
    </source>
</evidence>
<dbReference type="FunFam" id="3.40.390.10:FF:000002">
    <property type="entry name" value="Disintegrin and metalloproteinase domain-containing protein 22"/>
    <property type="match status" value="1"/>
</dbReference>
<dbReference type="InterPro" id="IPR002870">
    <property type="entry name" value="Peptidase_M12B_N"/>
</dbReference>
<dbReference type="Proteomes" id="UP000694580">
    <property type="component" value="Chromosome 11"/>
</dbReference>
<dbReference type="GO" id="GO:0006508">
    <property type="term" value="P:proteolysis"/>
    <property type="evidence" value="ECO:0007669"/>
    <property type="project" value="InterPro"/>
</dbReference>
<feature type="signal peptide" evidence="11">
    <location>
        <begin position="1"/>
        <end position="29"/>
    </location>
</feature>
<dbReference type="AlphaFoldDB" id="A0AAY4D2N7"/>
<evidence type="ECO:0000259" key="13">
    <source>
        <dbReference type="PROSITE" id="PS50214"/>
    </source>
</evidence>
<dbReference type="SMART" id="SM00050">
    <property type="entry name" value="DISIN"/>
    <property type="match status" value="1"/>
</dbReference>
<dbReference type="Pfam" id="PF01562">
    <property type="entry name" value="Pep_M12B_propep"/>
    <property type="match status" value="1"/>
</dbReference>
<feature type="binding site" evidence="8">
    <location>
        <position position="340"/>
    </location>
    <ligand>
        <name>Zn(2+)</name>
        <dbReference type="ChEBI" id="CHEBI:29105"/>
        <note>catalytic</note>
    </ligand>
</feature>
<feature type="transmembrane region" description="Helical" evidence="10">
    <location>
        <begin position="691"/>
        <end position="710"/>
    </location>
</feature>
<keyword evidence="11" id="KW-0732">Signal</keyword>
<dbReference type="InterPro" id="IPR024079">
    <property type="entry name" value="MetalloPept_cat_dom_sf"/>
</dbReference>
<dbReference type="CDD" id="cd04269">
    <property type="entry name" value="ZnMc_adamalysin_II_like"/>
    <property type="match status" value="1"/>
</dbReference>
<dbReference type="GO" id="GO:0046872">
    <property type="term" value="F:metal ion binding"/>
    <property type="evidence" value="ECO:0007669"/>
    <property type="project" value="UniProtKB-KW"/>
</dbReference>
<feature type="binding site" evidence="8">
    <location>
        <position position="344"/>
    </location>
    <ligand>
        <name>Zn(2+)</name>
        <dbReference type="ChEBI" id="CHEBI:29105"/>
        <note>catalytic</note>
    </ligand>
</feature>
<feature type="disulfide bond" evidence="8">
    <location>
        <begin position="358"/>
        <end position="363"/>
    </location>
</feature>
<feature type="disulfide bond" evidence="7">
    <location>
        <begin position="656"/>
        <end position="665"/>
    </location>
</feature>
<feature type="active site" evidence="8">
    <location>
        <position position="341"/>
    </location>
</feature>
<dbReference type="InterPro" id="IPR036436">
    <property type="entry name" value="Disintegrin_dom_sf"/>
</dbReference>
<evidence type="ECO:0000256" key="5">
    <source>
        <dbReference type="ARBA" id="ARBA00023157"/>
    </source>
</evidence>
<dbReference type="SUPFAM" id="SSF55486">
    <property type="entry name" value="Metalloproteases ('zincins'), catalytic domain"/>
    <property type="match status" value="1"/>
</dbReference>
<dbReference type="GeneTree" id="ENSGT00940000156239"/>
<evidence type="ECO:0008006" key="17">
    <source>
        <dbReference type="Google" id="ProtNLM"/>
    </source>
</evidence>
<evidence type="ECO:0000256" key="2">
    <source>
        <dbReference type="ARBA" id="ARBA00022692"/>
    </source>
</evidence>
<feature type="compositionally biased region" description="Pro residues" evidence="9">
    <location>
        <begin position="801"/>
        <end position="813"/>
    </location>
</feature>
<dbReference type="FunFam" id="4.10.70.10:FF:000001">
    <property type="entry name" value="Disintegrin and metalloproteinase domain-containing protein 22"/>
    <property type="match status" value="1"/>
</dbReference>
<dbReference type="InterPro" id="IPR001590">
    <property type="entry name" value="Peptidase_M12B"/>
</dbReference>
<dbReference type="Pfam" id="PF00200">
    <property type="entry name" value="Disintegrin"/>
    <property type="match status" value="1"/>
</dbReference>
<dbReference type="PROSITE" id="PS50026">
    <property type="entry name" value="EGF_3"/>
    <property type="match status" value="1"/>
</dbReference>
<dbReference type="SUPFAM" id="SSF57552">
    <property type="entry name" value="Blood coagulation inhibitor (disintegrin)"/>
    <property type="match status" value="1"/>
</dbReference>
<dbReference type="Gene3D" id="3.40.390.10">
    <property type="entry name" value="Collagenase (Catalytic Domain)"/>
    <property type="match status" value="1"/>
</dbReference>
<gene>
    <name evidence="15" type="primary">ADAM9</name>
</gene>
<accession>A0AAY4D2N7</accession>
<dbReference type="PROSITE" id="PS01186">
    <property type="entry name" value="EGF_2"/>
    <property type="match status" value="1"/>
</dbReference>
<comment type="subcellular location">
    <subcellularLocation>
        <location evidence="1">Membrane</location>
        <topology evidence="1">Single-pass membrane protein</topology>
    </subcellularLocation>
</comment>
<feature type="chain" id="PRO_5044247740" description="Disintegrin and metalloproteinase domain-containing protein 9" evidence="11">
    <location>
        <begin position="30"/>
        <end position="813"/>
    </location>
</feature>
<keyword evidence="4 10" id="KW-0472">Membrane</keyword>
<feature type="binding site" evidence="8">
    <location>
        <position position="350"/>
    </location>
    <ligand>
        <name>Zn(2+)</name>
        <dbReference type="ChEBI" id="CHEBI:29105"/>
        <note>catalytic</note>
    </ligand>
</feature>
<keyword evidence="2 10" id="KW-0812">Transmembrane</keyword>
<dbReference type="PROSITE" id="PS50214">
    <property type="entry name" value="DISINTEGRIN_2"/>
    <property type="match status" value="1"/>
</dbReference>
<feature type="disulfide bond" evidence="6">
    <location>
        <begin position="466"/>
        <end position="486"/>
    </location>
</feature>
<reference evidence="15" key="2">
    <citation type="submission" date="2025-08" db="UniProtKB">
        <authorList>
            <consortium name="Ensembl"/>
        </authorList>
    </citation>
    <scope>IDENTIFICATION</scope>
</reference>
<dbReference type="PROSITE" id="PS50215">
    <property type="entry name" value="ADAM_MEPRO"/>
    <property type="match status" value="1"/>
</dbReference>
<dbReference type="GO" id="GO:0004222">
    <property type="term" value="F:metalloendopeptidase activity"/>
    <property type="evidence" value="ECO:0007669"/>
    <property type="project" value="InterPro"/>
</dbReference>
<dbReference type="InterPro" id="IPR034027">
    <property type="entry name" value="Reprolysin_adamalysin"/>
</dbReference>
<evidence type="ECO:0000256" key="3">
    <source>
        <dbReference type="ARBA" id="ARBA00022989"/>
    </source>
</evidence>
<name>A0AAY4D2N7_9TELE</name>
<evidence type="ECO:0000256" key="1">
    <source>
        <dbReference type="ARBA" id="ARBA00004167"/>
    </source>
</evidence>
<evidence type="ECO:0000256" key="4">
    <source>
        <dbReference type="ARBA" id="ARBA00023136"/>
    </source>
</evidence>
<dbReference type="InterPro" id="IPR006586">
    <property type="entry name" value="ADAM_Cys-rich"/>
</dbReference>
<keyword evidence="16" id="KW-1185">Reference proteome</keyword>
<organism evidence="15 16">
    <name type="scientific">Denticeps clupeoides</name>
    <name type="common">denticle herring</name>
    <dbReference type="NCBI Taxonomy" id="299321"/>
    <lineage>
        <taxon>Eukaryota</taxon>
        <taxon>Metazoa</taxon>
        <taxon>Chordata</taxon>
        <taxon>Craniata</taxon>
        <taxon>Vertebrata</taxon>
        <taxon>Euteleostomi</taxon>
        <taxon>Actinopterygii</taxon>
        <taxon>Neopterygii</taxon>
        <taxon>Teleostei</taxon>
        <taxon>Clupei</taxon>
        <taxon>Clupeiformes</taxon>
        <taxon>Denticipitoidei</taxon>
        <taxon>Denticipitidae</taxon>
        <taxon>Denticeps</taxon>
    </lineage>
</organism>
<reference evidence="15 16" key="1">
    <citation type="submission" date="2020-06" db="EMBL/GenBank/DDBJ databases">
        <authorList>
            <consortium name="Wellcome Sanger Institute Data Sharing"/>
        </authorList>
    </citation>
    <scope>NUCLEOTIDE SEQUENCE [LARGE SCALE GENOMIC DNA]</scope>
</reference>
<reference evidence="15" key="3">
    <citation type="submission" date="2025-09" db="UniProtKB">
        <authorList>
            <consortium name="Ensembl"/>
        </authorList>
    </citation>
    <scope>IDENTIFICATION</scope>
</reference>
<keyword evidence="7" id="KW-0245">EGF-like domain</keyword>
<feature type="domain" description="Disintegrin" evidence="13">
    <location>
        <begin position="407"/>
        <end position="494"/>
    </location>
</feature>
<proteinExistence type="predicted"/>
<dbReference type="GO" id="GO:0005886">
    <property type="term" value="C:plasma membrane"/>
    <property type="evidence" value="ECO:0007669"/>
    <property type="project" value="TreeGrafter"/>
</dbReference>
<evidence type="ECO:0000256" key="9">
    <source>
        <dbReference type="SAM" id="MobiDB-lite"/>
    </source>
</evidence>
<feature type="compositionally biased region" description="Pro residues" evidence="9">
    <location>
        <begin position="781"/>
        <end position="794"/>
    </location>
</feature>
<sequence length="813" mass="89118">MAVGPADRRLRLLSALLLLCELGSRSGSAALPSSYEVVTPKLISRHRRSPDGGDSEKVSYVIHAEGEERVLVLEKNKLLLPKDFTVFTYSRNGSLVTHRPNMQNHCHYRGYVEGVEGSSAAMSVCGGLSGMVSIGNSSYGIEPVKGSTDFQHILYRLENADTERLTCGTPHRHGNHTSSITQTISHGHAGGHLLRRKRAILHQTHYVELMLIVDSERFNTMGRNDTAVREEMVELSNYIDSMYEPLNIRVVLVGLEIWTAGNPISTEGSAGEVLGRFVQWRQTSLVPRRRHDSAQLVLKQRFGGTAGMAFVSTVCSQSHGGGINSFNGNNVRSFASIVAHELGHNLGMNHDDNRNCHCEVGTCIMNSGASGSRNFSSCSADDFEKMILTTGGSCLLNVPQPDEAYSTPYCGNKLIDLGEECDCGSEKECEKDPCCEPKTCKLRSGAQCAYGECCKHCRFLPGGYACRSSMDECDLPEYCNGSSAVCQADVYKQNGHLCQSGQAYCYNGKCQNYDGQCQALFGSKAKAAPEECFSFVNLKGDRFGNCGYQHGGYRKCDSRNAMCGKLQCEDVKESTVFGIAPSIISTPLGSRKCWGVDFMLGSDVPDPGMVNEGTKCGENKVCLNFNCKDVSELKYDCDEQKCHGHGVCNNNKNCHCEYGWAPPSCEFKGYGGSIDSGPTWNDKDTSTRDGLLIFFFVVLPLLLLGLFMFFRRNELQRRFCRRKRSRGYEADPVPQSNARAPAGQRANPSTTKDGHQAQLLPPEEHVVETSRTSSVPSYATRPPPPPVSRPPPLAPHLIPQRPAPPPPPPPVQH</sequence>
<dbReference type="InterPro" id="IPR000742">
    <property type="entry name" value="EGF"/>
</dbReference>
<dbReference type="PANTHER" id="PTHR11905:SF136">
    <property type="entry name" value="DISINTEGRIN AND METALLOPROTEINASE DOMAIN-CONTAINING PROTEIN 9"/>
    <property type="match status" value="1"/>
</dbReference>
<dbReference type="Gene3D" id="4.10.70.10">
    <property type="entry name" value="Disintegrin domain"/>
    <property type="match status" value="1"/>
</dbReference>
<feature type="region of interest" description="Disordered" evidence="9">
    <location>
        <begin position="724"/>
        <end position="813"/>
    </location>
</feature>
<evidence type="ECO:0000259" key="12">
    <source>
        <dbReference type="PROSITE" id="PS50026"/>
    </source>
</evidence>
<keyword evidence="5 7" id="KW-1015">Disulfide bond</keyword>
<evidence type="ECO:0000256" key="6">
    <source>
        <dbReference type="PROSITE-ProRule" id="PRU00068"/>
    </source>
</evidence>
<evidence type="ECO:0000313" key="16">
    <source>
        <dbReference type="Proteomes" id="UP000694580"/>
    </source>
</evidence>
<protein>
    <recommendedName>
        <fullName evidence="17">Disintegrin and metalloproteinase domain-containing protein 9</fullName>
    </recommendedName>
</protein>
<dbReference type="Pfam" id="PF08516">
    <property type="entry name" value="ADAM_CR"/>
    <property type="match status" value="1"/>
</dbReference>
<keyword evidence="8" id="KW-0479">Metal-binding</keyword>
<dbReference type="Ensembl" id="ENSDCDT00010049116.1">
    <property type="protein sequence ID" value="ENSDCDP00010039339.1"/>
    <property type="gene ID" value="ENSDCDG00010024652.1"/>
</dbReference>
<dbReference type="InterPro" id="IPR001762">
    <property type="entry name" value="Disintegrin_dom"/>
</dbReference>